<dbReference type="CDD" id="cd06866">
    <property type="entry name" value="PX_SNX8_Mvp1p_like"/>
    <property type="match status" value="1"/>
</dbReference>
<dbReference type="PROSITE" id="PS50195">
    <property type="entry name" value="PX"/>
    <property type="match status" value="1"/>
</dbReference>
<dbReference type="SMART" id="SM00312">
    <property type="entry name" value="PX"/>
    <property type="match status" value="1"/>
</dbReference>
<comment type="function">
    <text evidence="1">Required for vacuolar protein sorting.</text>
</comment>
<keyword evidence="14" id="KW-1185">Reference proteome</keyword>
<evidence type="ECO:0000256" key="2">
    <source>
        <dbReference type="ARBA" id="ARBA00004287"/>
    </source>
</evidence>
<evidence type="ECO:0000256" key="8">
    <source>
        <dbReference type="ARBA" id="ARBA00022927"/>
    </source>
</evidence>
<dbReference type="Gene3D" id="3.30.1520.10">
    <property type="entry name" value="Phox-like domain"/>
    <property type="match status" value="1"/>
</dbReference>
<evidence type="ECO:0000256" key="6">
    <source>
        <dbReference type="ARBA" id="ARBA00022448"/>
    </source>
</evidence>
<dbReference type="CDD" id="cd07597">
    <property type="entry name" value="BAR_SNX8"/>
    <property type="match status" value="1"/>
</dbReference>
<dbReference type="GO" id="GO:0016020">
    <property type="term" value="C:membrane"/>
    <property type="evidence" value="ECO:0007669"/>
    <property type="project" value="UniProtKB-SubCell"/>
</dbReference>
<dbReference type="Pfam" id="PF00787">
    <property type="entry name" value="PX"/>
    <property type="match status" value="1"/>
</dbReference>
<keyword evidence="9" id="KW-0472">Membrane</keyword>
<dbReference type="FunFam" id="1.20.1270.60:FF:000072">
    <property type="entry name" value="Sorting nexin MVP1"/>
    <property type="match status" value="1"/>
</dbReference>
<evidence type="ECO:0000313" key="14">
    <source>
        <dbReference type="Proteomes" id="UP000799437"/>
    </source>
</evidence>
<feature type="region of interest" description="Disordered" evidence="11">
    <location>
        <begin position="1"/>
        <end position="43"/>
    </location>
</feature>
<evidence type="ECO:0000256" key="5">
    <source>
        <dbReference type="ARBA" id="ARBA00014268"/>
    </source>
</evidence>
<dbReference type="SUPFAM" id="SSF64268">
    <property type="entry name" value="PX domain"/>
    <property type="match status" value="1"/>
</dbReference>
<dbReference type="RefSeq" id="XP_033605022.1">
    <property type="nucleotide sequence ID" value="XM_033745939.1"/>
</dbReference>
<evidence type="ECO:0000313" key="13">
    <source>
        <dbReference type="EMBL" id="KAF2762571.1"/>
    </source>
</evidence>
<dbReference type="InterPro" id="IPR045734">
    <property type="entry name" value="Snx8_BAR_dom"/>
</dbReference>
<dbReference type="InterPro" id="IPR028662">
    <property type="entry name" value="SNX8/Mvp1"/>
</dbReference>
<reference evidence="13" key="1">
    <citation type="journal article" date="2020" name="Stud. Mycol.">
        <title>101 Dothideomycetes genomes: a test case for predicting lifestyles and emergence of pathogens.</title>
        <authorList>
            <person name="Haridas S."/>
            <person name="Albert R."/>
            <person name="Binder M."/>
            <person name="Bloem J."/>
            <person name="Labutti K."/>
            <person name="Salamov A."/>
            <person name="Andreopoulos B."/>
            <person name="Baker S."/>
            <person name="Barry K."/>
            <person name="Bills G."/>
            <person name="Bluhm B."/>
            <person name="Cannon C."/>
            <person name="Castanera R."/>
            <person name="Culley D."/>
            <person name="Daum C."/>
            <person name="Ezra D."/>
            <person name="Gonzalez J."/>
            <person name="Henrissat B."/>
            <person name="Kuo A."/>
            <person name="Liang C."/>
            <person name="Lipzen A."/>
            <person name="Lutzoni F."/>
            <person name="Magnuson J."/>
            <person name="Mondo S."/>
            <person name="Nolan M."/>
            <person name="Ohm R."/>
            <person name="Pangilinan J."/>
            <person name="Park H.-J."/>
            <person name="Ramirez L."/>
            <person name="Alfaro M."/>
            <person name="Sun H."/>
            <person name="Tritt A."/>
            <person name="Yoshinaga Y."/>
            <person name="Zwiers L.-H."/>
            <person name="Turgeon B."/>
            <person name="Goodwin S."/>
            <person name="Spatafora J."/>
            <person name="Crous P."/>
            <person name="Grigoriev I."/>
        </authorList>
    </citation>
    <scope>NUCLEOTIDE SEQUENCE</scope>
    <source>
        <strain evidence="13">CBS 121739</strain>
    </source>
</reference>
<evidence type="ECO:0000256" key="1">
    <source>
        <dbReference type="ARBA" id="ARBA00002474"/>
    </source>
</evidence>
<dbReference type="GO" id="GO:0006623">
    <property type="term" value="P:protein targeting to vacuole"/>
    <property type="evidence" value="ECO:0007669"/>
    <property type="project" value="TreeGrafter"/>
</dbReference>
<dbReference type="GO" id="GO:0042147">
    <property type="term" value="P:retrograde transport, endosome to Golgi"/>
    <property type="evidence" value="ECO:0007669"/>
    <property type="project" value="InterPro"/>
</dbReference>
<dbReference type="OrthoDB" id="10064318at2759"/>
<feature type="domain" description="PX" evidence="12">
    <location>
        <begin position="326"/>
        <end position="440"/>
    </location>
</feature>
<feature type="region of interest" description="Disordered" evidence="11">
    <location>
        <begin position="152"/>
        <end position="246"/>
    </location>
</feature>
<accession>A0A6A6WK74</accession>
<dbReference type="GO" id="GO:0005768">
    <property type="term" value="C:endosome"/>
    <property type="evidence" value="ECO:0007669"/>
    <property type="project" value="TreeGrafter"/>
</dbReference>
<dbReference type="Pfam" id="PF19566">
    <property type="entry name" value="Snx8_BAR_dom"/>
    <property type="match status" value="1"/>
</dbReference>
<dbReference type="FunFam" id="3.30.1520.10:FF:000037">
    <property type="entry name" value="Sorting nexin mvp-1"/>
    <property type="match status" value="1"/>
</dbReference>
<organism evidence="13 14">
    <name type="scientific">Pseudovirgaria hyperparasitica</name>
    <dbReference type="NCBI Taxonomy" id="470096"/>
    <lineage>
        <taxon>Eukaryota</taxon>
        <taxon>Fungi</taxon>
        <taxon>Dikarya</taxon>
        <taxon>Ascomycota</taxon>
        <taxon>Pezizomycotina</taxon>
        <taxon>Dothideomycetes</taxon>
        <taxon>Dothideomycetes incertae sedis</taxon>
        <taxon>Acrospermales</taxon>
        <taxon>Acrospermaceae</taxon>
        <taxon>Pseudovirgaria</taxon>
    </lineage>
</organism>
<evidence type="ECO:0000256" key="9">
    <source>
        <dbReference type="ARBA" id="ARBA00023136"/>
    </source>
</evidence>
<dbReference type="InterPro" id="IPR027267">
    <property type="entry name" value="AH/BAR_dom_sf"/>
</dbReference>
<comment type="subcellular location">
    <subcellularLocation>
        <location evidence="3">Cytoplasm</location>
    </subcellularLocation>
    <subcellularLocation>
        <location evidence="2">Membrane</location>
        <topology evidence="2">Peripheral membrane protein</topology>
        <orientation evidence="2">Cytoplasmic side</orientation>
    </subcellularLocation>
</comment>
<keyword evidence="6" id="KW-0813">Transport</keyword>
<evidence type="ECO:0000256" key="7">
    <source>
        <dbReference type="ARBA" id="ARBA00022490"/>
    </source>
</evidence>
<evidence type="ECO:0000256" key="4">
    <source>
        <dbReference type="ARBA" id="ARBA00010883"/>
    </source>
</evidence>
<dbReference type="Gene3D" id="1.20.1270.60">
    <property type="entry name" value="Arfaptin homology (AH) domain/BAR domain"/>
    <property type="match status" value="1"/>
</dbReference>
<dbReference type="InterPro" id="IPR001683">
    <property type="entry name" value="PX_dom"/>
</dbReference>
<sequence length="705" mass="78200">MSLFGDDDSPSRTKSSGLFDEVPKAKHKGGSGLFADDLTGSDDSPWEFSSPKKTMRGNIVKSLLPHSAVPESYIGAFDSLTATGHGKENSIKLTVVRDFLTDSEVDPSTQATILEIVTRGQDLVALDRNEFYVVLALIGLAQEGEDVTLDGVDERKNDLPQPLLPLSERQEQASLTKDPETPSTSISKRQPERGQTMRKQSFGFPENDPWASPALHKGHNHQVPVRSEYNNGLGLPSGISPIRTTSNFTTHSNQQEIDSVDNQASAPRISTAGGWSSYVAPTSAEFANDNLGGGFGDPGGEGNGRGPPGIGASLGGSTRIASTGTEEVVTVTAIQEKEGIFLFQHRNYEVTSARRNSKVVRRYSDFVWLLDCLQKRFPFRQLPLLPPKRVAINGNHLAANVSFIEKRRRGLARFASALVRHPVLSQEQLVVMFLTVPTELAVWRKQAQISVQEEFTGKSLPSGLEDSLSPTLPELFDQIRSGIKRSAEVYIDLCSLVERLVKRNEGLAADYLRISNALTLLTEASNDTYATDTNDVPLLNSGISSTARYLTNSRSLLHDEARAWDEGVLEDLKRQRDSLVSMRDMFDRRDKYAKDNISQLEKRINGNESKLANIRAKPDNLIKPGEAEKVEEAIVRDKQSIVDQHARGILIKECVRDEIMFFSKSQYHISRLHQDWSQERVKYAELQADNWRTLSEEVENMPLGD</sequence>
<evidence type="ECO:0000259" key="12">
    <source>
        <dbReference type="PROSITE" id="PS50195"/>
    </source>
</evidence>
<evidence type="ECO:0000256" key="11">
    <source>
        <dbReference type="SAM" id="MobiDB-lite"/>
    </source>
</evidence>
<gene>
    <name evidence="13" type="ORF">EJ05DRAFT_491006</name>
</gene>
<feature type="compositionally biased region" description="Gly residues" evidence="11">
    <location>
        <begin position="291"/>
        <end position="314"/>
    </location>
</feature>
<dbReference type="PANTHER" id="PTHR47554">
    <property type="entry name" value="SORTING NEXIN MVP1"/>
    <property type="match status" value="1"/>
</dbReference>
<name>A0A6A6WK74_9PEZI</name>
<keyword evidence="7" id="KW-0963">Cytoplasm</keyword>
<dbReference type="Gene3D" id="1.10.238.10">
    <property type="entry name" value="EF-hand"/>
    <property type="match status" value="1"/>
</dbReference>
<evidence type="ECO:0000256" key="3">
    <source>
        <dbReference type="ARBA" id="ARBA00004496"/>
    </source>
</evidence>
<dbReference type="PANTHER" id="PTHR47554:SF1">
    <property type="entry name" value="SORTING NEXIN MVP1"/>
    <property type="match status" value="1"/>
</dbReference>
<comment type="similarity">
    <text evidence="4">Belongs to the sorting nexin family.</text>
</comment>
<protein>
    <recommendedName>
        <fullName evidence="5">Sorting nexin MVP1</fullName>
    </recommendedName>
    <alternativeName>
        <fullName evidence="10">Sorting nexin mvp1</fullName>
    </alternativeName>
</protein>
<dbReference type="InterPro" id="IPR036871">
    <property type="entry name" value="PX_dom_sf"/>
</dbReference>
<dbReference type="AlphaFoldDB" id="A0A6A6WK74"/>
<dbReference type="Proteomes" id="UP000799437">
    <property type="component" value="Unassembled WGS sequence"/>
</dbReference>
<proteinExistence type="inferred from homology"/>
<dbReference type="GO" id="GO:0005829">
    <property type="term" value="C:cytosol"/>
    <property type="evidence" value="ECO:0007669"/>
    <property type="project" value="GOC"/>
</dbReference>
<dbReference type="EMBL" id="ML996565">
    <property type="protein sequence ID" value="KAF2762571.1"/>
    <property type="molecule type" value="Genomic_DNA"/>
</dbReference>
<keyword evidence="8" id="KW-0653">Protein transport</keyword>
<dbReference type="InterPro" id="IPR035704">
    <property type="entry name" value="SNX8/Mvp1_PX"/>
</dbReference>
<dbReference type="GeneID" id="54486993"/>
<feature type="region of interest" description="Disordered" evidence="11">
    <location>
        <begin position="289"/>
        <end position="317"/>
    </location>
</feature>
<dbReference type="GO" id="GO:0032266">
    <property type="term" value="F:phosphatidylinositol-3-phosphate binding"/>
    <property type="evidence" value="ECO:0007669"/>
    <property type="project" value="TreeGrafter"/>
</dbReference>
<evidence type="ECO:0000256" key="10">
    <source>
        <dbReference type="ARBA" id="ARBA00072009"/>
    </source>
</evidence>